<gene>
    <name evidence="1" type="ORF">G9Q97_11725</name>
</gene>
<reference evidence="1 2" key="1">
    <citation type="submission" date="2020-03" db="EMBL/GenBank/DDBJ databases">
        <title>Cyclobacterium plantarum sp. nov., a marine bacterium isolated from a coastal-marine wetland.</title>
        <authorList>
            <person name="Sanchez-Porro C."/>
            <person name="Ventosa A."/>
            <person name="Amoozegar M."/>
        </authorList>
    </citation>
    <scope>NUCLEOTIDE SEQUENCE [LARGE SCALE GENOMIC DNA]</scope>
    <source>
        <strain evidence="1 2">GBPx2</strain>
    </source>
</reference>
<name>A0ABX0H6Q9_9BACT</name>
<dbReference type="EMBL" id="JAANYN010000004">
    <property type="protein sequence ID" value="NHE57478.1"/>
    <property type="molecule type" value="Genomic_DNA"/>
</dbReference>
<comment type="caution">
    <text evidence="1">The sequence shown here is derived from an EMBL/GenBank/DDBJ whole genome shotgun (WGS) entry which is preliminary data.</text>
</comment>
<organism evidence="1 2">
    <name type="scientific">Cyclobacterium plantarum</name>
    <dbReference type="NCBI Taxonomy" id="2716263"/>
    <lineage>
        <taxon>Bacteria</taxon>
        <taxon>Pseudomonadati</taxon>
        <taxon>Bacteroidota</taxon>
        <taxon>Cytophagia</taxon>
        <taxon>Cytophagales</taxon>
        <taxon>Cyclobacteriaceae</taxon>
        <taxon>Cyclobacterium</taxon>
    </lineage>
</organism>
<sequence>MFTTHYTTLFSINILHGYHLNNGEENYLDLNVANQEKMMAGYDWNQFLKLSPTRETQRQFRRFQLLSKNTNKSLRVMVRTLEVDSQDSFIPLDQELTLAFLISYRDPYFENYTDMNFLSGEKMFFSNFHPAPLEGLDFQPISMEATEEYFSDSFLLSAVNFELLLDAYRIKEAGKDTAGLILIRMQGETGNLNVINVNNTLKINPTVFKMHFANRSTYWRYYQASSDTGAETNQPKPLTKNGFVQLSTETDFDTDPAAISHLRFPNPGVKHIQSDGINYYSEINI</sequence>
<keyword evidence="2" id="KW-1185">Reference proteome</keyword>
<protein>
    <submittedName>
        <fullName evidence="1">Uncharacterized protein</fullName>
    </submittedName>
</protein>
<proteinExistence type="predicted"/>
<dbReference type="RefSeq" id="WP_166147026.1">
    <property type="nucleotide sequence ID" value="NZ_JAANYN010000004.1"/>
</dbReference>
<evidence type="ECO:0000313" key="2">
    <source>
        <dbReference type="Proteomes" id="UP000649799"/>
    </source>
</evidence>
<evidence type="ECO:0000313" key="1">
    <source>
        <dbReference type="EMBL" id="NHE57478.1"/>
    </source>
</evidence>
<accession>A0ABX0H6Q9</accession>
<dbReference type="Proteomes" id="UP000649799">
    <property type="component" value="Unassembled WGS sequence"/>
</dbReference>